<evidence type="ECO:0000256" key="1">
    <source>
        <dbReference type="SAM" id="MobiDB-lite"/>
    </source>
</evidence>
<feature type="compositionally biased region" description="Basic and acidic residues" evidence="1">
    <location>
        <begin position="1"/>
        <end position="17"/>
    </location>
</feature>
<gene>
    <name evidence="2" type="ORF">FRV6_11989</name>
</gene>
<protein>
    <submittedName>
        <fullName evidence="2">Uncharacterized protein</fullName>
    </submittedName>
</protein>
<reference evidence="3" key="1">
    <citation type="submission" date="2016-09" db="EMBL/GenBank/DDBJ databases">
        <authorList>
            <person name="Guldener U."/>
        </authorList>
    </citation>
    <scope>NUCLEOTIDE SEQUENCE [LARGE SCALE GENOMIC DNA]</scope>
    <source>
        <strain evidence="3">V64-1</strain>
    </source>
</reference>
<sequence length="121" mass="13996">MPFEGEYDHKFHLEAQERQGPAVNKPSHDWTTRPSIFFRSFREAPEVNDKLQSNCLTHDKTVLSHQISFDRAQRTSCWPQRATDQTRIGRDTPNTKKETRITSRLTTARPRVSTATSVARV</sequence>
<organism evidence="2 3">
    <name type="scientific">Fusarium oxysporum</name>
    <name type="common">Fusarium vascular wilt</name>
    <dbReference type="NCBI Taxonomy" id="5507"/>
    <lineage>
        <taxon>Eukaryota</taxon>
        <taxon>Fungi</taxon>
        <taxon>Dikarya</taxon>
        <taxon>Ascomycota</taxon>
        <taxon>Pezizomycotina</taxon>
        <taxon>Sordariomycetes</taxon>
        <taxon>Hypocreomycetidae</taxon>
        <taxon>Hypocreales</taxon>
        <taxon>Nectriaceae</taxon>
        <taxon>Fusarium</taxon>
        <taxon>Fusarium oxysporum species complex</taxon>
    </lineage>
</organism>
<name>A0A2H3TGQ6_FUSOX</name>
<dbReference type="AlphaFoldDB" id="A0A2H3TGQ6"/>
<evidence type="ECO:0000313" key="2">
    <source>
        <dbReference type="EMBL" id="SCO87862.1"/>
    </source>
</evidence>
<proteinExistence type="predicted"/>
<feature type="region of interest" description="Disordered" evidence="1">
    <location>
        <begin position="1"/>
        <end position="29"/>
    </location>
</feature>
<dbReference type="Proteomes" id="UP000219369">
    <property type="component" value="Unassembled WGS sequence"/>
</dbReference>
<accession>A0A2H3TGQ6</accession>
<evidence type="ECO:0000313" key="3">
    <source>
        <dbReference type="Proteomes" id="UP000219369"/>
    </source>
</evidence>
<dbReference type="EMBL" id="FMJY01000007">
    <property type="protein sequence ID" value="SCO87862.1"/>
    <property type="molecule type" value="Genomic_DNA"/>
</dbReference>